<comment type="similarity">
    <text evidence="1">Belongs to the thaumatin family.</text>
</comment>
<dbReference type="InterPro" id="IPR037176">
    <property type="entry name" value="Osmotin/thaumatin-like_sf"/>
</dbReference>
<organism evidence="3 4">
    <name type="scientific">Morus notabilis</name>
    <dbReference type="NCBI Taxonomy" id="981085"/>
    <lineage>
        <taxon>Eukaryota</taxon>
        <taxon>Viridiplantae</taxon>
        <taxon>Streptophyta</taxon>
        <taxon>Embryophyta</taxon>
        <taxon>Tracheophyta</taxon>
        <taxon>Spermatophyta</taxon>
        <taxon>Magnoliopsida</taxon>
        <taxon>eudicotyledons</taxon>
        <taxon>Gunneridae</taxon>
        <taxon>Pentapetalae</taxon>
        <taxon>rosids</taxon>
        <taxon>fabids</taxon>
        <taxon>Rosales</taxon>
        <taxon>Moraceae</taxon>
        <taxon>Moreae</taxon>
        <taxon>Morus</taxon>
    </lineage>
</organism>
<gene>
    <name evidence="3" type="ORF">L484_010482</name>
</gene>
<sequence length="184" mass="19324">MAGLAPENGRRPGRQRSELADGRMRIADSTFPRTTLAASSRRENGQDGCGPGPAATSLLIGTARAKLATADGRLQCNGLIGTPPATLVQADQTKPNFYDVSLVDGYNLPVSAPARPATAKCAIKGCTKNLNALCPDELIKGVERRRYAYNSPPPLASCAAKEYVITFCSSTWGGNITVGSDVAR</sequence>
<dbReference type="PANTHER" id="PTHR31048">
    <property type="entry name" value="OS03G0233200 PROTEIN"/>
    <property type="match status" value="1"/>
</dbReference>
<reference evidence="4" key="1">
    <citation type="submission" date="2013-01" db="EMBL/GenBank/DDBJ databases">
        <title>Draft Genome Sequence of a Mulberry Tree, Morus notabilis C.K. Schneid.</title>
        <authorList>
            <person name="He N."/>
            <person name="Zhao S."/>
        </authorList>
    </citation>
    <scope>NUCLEOTIDE SEQUENCE</scope>
</reference>
<evidence type="ECO:0000313" key="4">
    <source>
        <dbReference type="Proteomes" id="UP000030645"/>
    </source>
</evidence>
<evidence type="ECO:0000256" key="1">
    <source>
        <dbReference type="ARBA" id="ARBA00010607"/>
    </source>
</evidence>
<dbReference type="PRINTS" id="PR00347">
    <property type="entry name" value="THAUMATIN"/>
</dbReference>
<dbReference type="Pfam" id="PF00314">
    <property type="entry name" value="Thaumatin"/>
    <property type="match status" value="1"/>
</dbReference>
<dbReference type="EMBL" id="KE343933">
    <property type="protein sequence ID" value="EXB47698.1"/>
    <property type="molecule type" value="Genomic_DNA"/>
</dbReference>
<dbReference type="SUPFAM" id="SSF49870">
    <property type="entry name" value="Osmotin, thaumatin-like protein"/>
    <property type="match status" value="1"/>
</dbReference>
<dbReference type="SMART" id="SM00205">
    <property type="entry name" value="THN"/>
    <property type="match status" value="1"/>
</dbReference>
<protein>
    <recommendedName>
        <fullName evidence="5">Thaumatin-like protein</fullName>
    </recommendedName>
</protein>
<dbReference type="InterPro" id="IPR001938">
    <property type="entry name" value="Thaumatin"/>
</dbReference>
<dbReference type="Gene3D" id="2.60.110.10">
    <property type="entry name" value="Thaumatin"/>
    <property type="match status" value="1"/>
</dbReference>
<feature type="region of interest" description="Disordered" evidence="2">
    <location>
        <begin position="1"/>
        <end position="53"/>
    </location>
</feature>
<dbReference type="STRING" id="981085.W9QX93"/>
<accession>W9QX93</accession>
<dbReference type="eggNOG" id="ENOG502QUDQ">
    <property type="taxonomic scope" value="Eukaryota"/>
</dbReference>
<evidence type="ECO:0000256" key="2">
    <source>
        <dbReference type="SAM" id="MobiDB-lite"/>
    </source>
</evidence>
<dbReference type="PROSITE" id="PS51367">
    <property type="entry name" value="THAUMATIN_2"/>
    <property type="match status" value="1"/>
</dbReference>
<dbReference type="Proteomes" id="UP000030645">
    <property type="component" value="Unassembled WGS sequence"/>
</dbReference>
<proteinExistence type="inferred from homology"/>
<dbReference type="AlphaFoldDB" id="W9QX93"/>
<evidence type="ECO:0000313" key="3">
    <source>
        <dbReference type="EMBL" id="EXB47698.1"/>
    </source>
</evidence>
<feature type="compositionally biased region" description="Basic and acidic residues" evidence="2">
    <location>
        <begin position="15"/>
        <end position="26"/>
    </location>
</feature>
<name>W9QX93_9ROSA</name>
<evidence type="ECO:0008006" key="5">
    <source>
        <dbReference type="Google" id="ProtNLM"/>
    </source>
</evidence>
<keyword evidence="4" id="KW-1185">Reference proteome</keyword>